<dbReference type="EMBL" id="BSTK01000015">
    <property type="protein sequence ID" value="GLY90191.1"/>
    <property type="molecule type" value="Genomic_DNA"/>
</dbReference>
<keyword evidence="4" id="KW-1185">Reference proteome</keyword>
<gene>
    <name evidence="3" type="ORF">Airi02_081200</name>
</gene>
<dbReference type="SMART" id="SM00886">
    <property type="entry name" value="Dabb"/>
    <property type="match status" value="1"/>
</dbReference>
<reference evidence="3" key="1">
    <citation type="submission" date="2023-03" db="EMBL/GenBank/DDBJ databases">
        <title>Actinoallomurus iriomotensis NBRC 103684.</title>
        <authorList>
            <person name="Ichikawa N."/>
            <person name="Sato H."/>
            <person name="Tonouchi N."/>
        </authorList>
    </citation>
    <scope>NUCLEOTIDE SEQUENCE</scope>
    <source>
        <strain evidence="3">NBRC 103684</strain>
    </source>
</reference>
<dbReference type="InterPro" id="IPR011008">
    <property type="entry name" value="Dimeric_a/b-barrel"/>
</dbReference>
<dbReference type="AlphaFoldDB" id="A0A9W6S7Z2"/>
<accession>A0A9W6S7Z2</accession>
<evidence type="ECO:0000313" key="4">
    <source>
        <dbReference type="Proteomes" id="UP001165074"/>
    </source>
</evidence>
<sequence>MSGFRHVVVFRWRDDATAEQRKAVEDRLAELPGLIPELKAYAFGHDAGVNAGNFDFAVVADFADRDAYLAYRDDPRHRAIIDEFINPITAERHAVQYVLEP</sequence>
<evidence type="ECO:0000259" key="2">
    <source>
        <dbReference type="PROSITE" id="PS51502"/>
    </source>
</evidence>
<dbReference type="RefSeq" id="WP_285580889.1">
    <property type="nucleotide sequence ID" value="NZ_BSTK01000015.1"/>
</dbReference>
<evidence type="ECO:0000313" key="3">
    <source>
        <dbReference type="EMBL" id="GLY90191.1"/>
    </source>
</evidence>
<feature type="domain" description="Stress-response A/B barrel" evidence="2">
    <location>
        <begin position="4"/>
        <end position="97"/>
    </location>
</feature>
<organism evidence="3 4">
    <name type="scientific">Actinoallomurus iriomotensis</name>
    <dbReference type="NCBI Taxonomy" id="478107"/>
    <lineage>
        <taxon>Bacteria</taxon>
        <taxon>Bacillati</taxon>
        <taxon>Actinomycetota</taxon>
        <taxon>Actinomycetes</taxon>
        <taxon>Streptosporangiales</taxon>
        <taxon>Thermomonosporaceae</taxon>
        <taxon>Actinoallomurus</taxon>
    </lineage>
</organism>
<dbReference type="Gene3D" id="3.30.70.100">
    <property type="match status" value="1"/>
</dbReference>
<proteinExistence type="predicted"/>
<dbReference type="Pfam" id="PF07876">
    <property type="entry name" value="Dabb"/>
    <property type="match status" value="1"/>
</dbReference>
<evidence type="ECO:0000256" key="1">
    <source>
        <dbReference type="ARBA" id="ARBA00011738"/>
    </source>
</evidence>
<dbReference type="InterPro" id="IPR013097">
    <property type="entry name" value="Dabb"/>
</dbReference>
<dbReference type="PANTHER" id="PTHR33178">
    <property type="match status" value="1"/>
</dbReference>
<dbReference type="PANTHER" id="PTHR33178:SF10">
    <property type="entry name" value="STRESS-RESPONSE A_B BARREL DOMAIN-CONTAINING PROTEIN"/>
    <property type="match status" value="1"/>
</dbReference>
<dbReference type="PROSITE" id="PS51502">
    <property type="entry name" value="S_R_A_B_BARREL"/>
    <property type="match status" value="1"/>
</dbReference>
<comment type="caution">
    <text evidence="3">The sequence shown here is derived from an EMBL/GenBank/DDBJ whole genome shotgun (WGS) entry which is preliminary data.</text>
</comment>
<dbReference type="Proteomes" id="UP001165074">
    <property type="component" value="Unassembled WGS sequence"/>
</dbReference>
<name>A0A9W6S7Z2_9ACTN</name>
<comment type="subunit">
    <text evidence="1">Homodimer.</text>
</comment>
<protein>
    <recommendedName>
        <fullName evidence="2">Stress-response A/B barrel domain-containing protein</fullName>
    </recommendedName>
</protein>
<dbReference type="InterPro" id="IPR044662">
    <property type="entry name" value="HS1/DABB1-like"/>
</dbReference>
<dbReference type="SUPFAM" id="SSF54909">
    <property type="entry name" value="Dimeric alpha+beta barrel"/>
    <property type="match status" value="1"/>
</dbReference>